<keyword evidence="1" id="KW-0056">Arginine metabolism</keyword>
<proteinExistence type="predicted"/>
<dbReference type="Proteomes" id="UP001138540">
    <property type="component" value="Unassembled WGS sequence"/>
</dbReference>
<dbReference type="InterPro" id="IPR007041">
    <property type="entry name" value="Arg_succinylTrfase_AstA/AruG"/>
</dbReference>
<evidence type="ECO:0000256" key="2">
    <source>
        <dbReference type="ARBA" id="ARBA00022679"/>
    </source>
</evidence>
<organism evidence="4 5">
    <name type="scientific">Sphingobium lignivorans</name>
    <dbReference type="NCBI Taxonomy" id="2735886"/>
    <lineage>
        <taxon>Bacteria</taxon>
        <taxon>Pseudomonadati</taxon>
        <taxon>Pseudomonadota</taxon>
        <taxon>Alphaproteobacteria</taxon>
        <taxon>Sphingomonadales</taxon>
        <taxon>Sphingomonadaceae</taxon>
        <taxon>Sphingobium</taxon>
    </lineage>
</organism>
<dbReference type="EMBL" id="JACHKA010000001">
    <property type="protein sequence ID" value="MBB5984995.1"/>
    <property type="molecule type" value="Genomic_DNA"/>
</dbReference>
<name>A0ABR6NCK1_9SPHN</name>
<protein>
    <submittedName>
        <fullName evidence="4">Arginine N-succinyltransferase</fullName>
        <ecNumber evidence="4">2.3.1.109</ecNumber>
    </submittedName>
</protein>
<dbReference type="NCBIfam" id="TIGR03243">
    <property type="entry name" value="arg_catab_AOST"/>
    <property type="match status" value="1"/>
</dbReference>
<comment type="caution">
    <text evidence="4">The sequence shown here is derived from an EMBL/GenBank/DDBJ whole genome shotgun (WGS) entry which is preliminary data.</text>
</comment>
<keyword evidence="3 4" id="KW-0012">Acyltransferase</keyword>
<keyword evidence="2 4" id="KW-0808">Transferase</keyword>
<dbReference type="SUPFAM" id="SSF55729">
    <property type="entry name" value="Acyl-CoA N-acyltransferases (Nat)"/>
    <property type="match status" value="1"/>
</dbReference>
<dbReference type="GO" id="GO:0008791">
    <property type="term" value="F:arginine N-succinyltransferase activity"/>
    <property type="evidence" value="ECO:0007669"/>
    <property type="project" value="UniProtKB-EC"/>
</dbReference>
<reference evidence="4 5" key="1">
    <citation type="submission" date="2020-08" db="EMBL/GenBank/DDBJ databases">
        <title>Exploring microbial biodiversity for novel pathways involved in the catabolism of aromatic compounds derived from lignin.</title>
        <authorList>
            <person name="Elkins J."/>
        </authorList>
    </citation>
    <scope>NUCLEOTIDE SEQUENCE [LARGE SCALE GENOMIC DNA]</scope>
    <source>
        <strain evidence="4 5">B1D3A</strain>
    </source>
</reference>
<gene>
    <name evidence="4" type="ORF">HNP60_000969</name>
</gene>
<dbReference type="PANTHER" id="PTHR30420:SF1">
    <property type="entry name" value="ARGININE N-SUCCINYLTRANSFERASE"/>
    <property type="match status" value="1"/>
</dbReference>
<evidence type="ECO:0000313" key="4">
    <source>
        <dbReference type="EMBL" id="MBB5984995.1"/>
    </source>
</evidence>
<evidence type="ECO:0000313" key="5">
    <source>
        <dbReference type="Proteomes" id="UP001138540"/>
    </source>
</evidence>
<dbReference type="EC" id="2.3.1.109" evidence="4"/>
<dbReference type="Pfam" id="PF04958">
    <property type="entry name" value="AstA"/>
    <property type="match status" value="1"/>
</dbReference>
<dbReference type="PANTHER" id="PTHR30420">
    <property type="entry name" value="N-SUCCINYLARGININE DIHYDROLASE"/>
    <property type="match status" value="1"/>
</dbReference>
<dbReference type="RefSeq" id="WP_184150813.1">
    <property type="nucleotide sequence ID" value="NZ_JACHKA010000001.1"/>
</dbReference>
<sequence length="345" mass="38453">MTEGWLVRPATVEDLDAVYDLAGQTGPGFTNLPHDRDALRLRLERSQRAFEADLSSGPDDELYMFVLENAATGEIGGTALIFSSVGTKKPFYSYKITRLSQYSRQLERIVTTNVLNLVNDFAGASEVGGLFLVPALRRSGLGVLLARSRYMFMALHRERFGEQVLTELRGFQEPEGYSPFWEGLTKRFFNLEFAEADRFHALNGNQFIADLMPKYPIYTILLSEEAQNAIGKPHKSGAAAMRLLEAEGFRHDGYVDLFDAGPTMRAQVGDLRTVKDSASAMIQTDEADGEGATRMLLATGRLLDFRAWRGKGRTRDEGETLCLPPDCMKLGRLREGDFALYVPTP</sequence>
<dbReference type="InterPro" id="IPR016181">
    <property type="entry name" value="Acyl_CoA_acyltransferase"/>
</dbReference>
<evidence type="ECO:0000256" key="3">
    <source>
        <dbReference type="ARBA" id="ARBA00023315"/>
    </source>
</evidence>
<keyword evidence="5" id="KW-1185">Reference proteome</keyword>
<accession>A0ABR6NCK1</accession>
<evidence type="ECO:0000256" key="1">
    <source>
        <dbReference type="ARBA" id="ARBA00022503"/>
    </source>
</evidence>